<keyword evidence="3" id="KW-1185">Reference proteome</keyword>
<dbReference type="RefSeq" id="XP_011661127.1">
    <property type="nucleotide sequence ID" value="XM_011662825.2"/>
</dbReference>
<evidence type="ECO:0000313" key="3">
    <source>
        <dbReference type="Proteomes" id="UP000007110"/>
    </source>
</evidence>
<reference evidence="2" key="2">
    <citation type="submission" date="2021-01" db="UniProtKB">
        <authorList>
            <consortium name="EnsemblMetazoa"/>
        </authorList>
    </citation>
    <scope>IDENTIFICATION</scope>
</reference>
<proteinExistence type="predicted"/>
<dbReference type="AlphaFoldDB" id="A0A7M7HET6"/>
<dbReference type="InParanoid" id="A0A7M7HET6"/>
<feature type="coiled-coil region" evidence="1">
    <location>
        <begin position="221"/>
        <end position="276"/>
    </location>
</feature>
<sequence length="331" mass="38728">MKKDMLHKQMVLDTIHEFGQNCVSCERNMEEVNDWLFDVQTTLESNLVTEDVLKEAETEIIQLNQDCSQIWADGNKYKKRYKDKLRRLGKEIFELLSEMLKDHSQEMSDDESERSSHHVSHAIDKLALLKPKVERTEHLISDEQTLKEIANWQSAAKDVENSIEIACRIARTSNDRTAMKNALKKFNFMMLAMERRNEENSHLGQEILECEVKINHVSRLNEKVEVELKKKIQRLEQVENVIKKNNEKLTDLNKKIKESKVEISSLKTKVESQINEDSPKYVAQFNILEKEKVAALAKSNVLEAVIVKMEEQHKKMLKDLETKYKMKRTQS</sequence>
<name>A0A7M7HET6_STRPU</name>
<evidence type="ECO:0000313" key="2">
    <source>
        <dbReference type="EnsemblMetazoa" id="XP_011661127"/>
    </source>
</evidence>
<dbReference type="EnsemblMetazoa" id="XM_011662825">
    <property type="protein sequence ID" value="XP_011661127"/>
    <property type="gene ID" value="LOC591391"/>
</dbReference>
<protein>
    <submittedName>
        <fullName evidence="2">Uncharacterized protein</fullName>
    </submittedName>
</protein>
<dbReference type="OrthoDB" id="10056516at2759"/>
<accession>A0A7M7HET6</accession>
<dbReference type="KEGG" id="spu:591391"/>
<organism evidence="2 3">
    <name type="scientific">Strongylocentrotus purpuratus</name>
    <name type="common">Purple sea urchin</name>
    <dbReference type="NCBI Taxonomy" id="7668"/>
    <lineage>
        <taxon>Eukaryota</taxon>
        <taxon>Metazoa</taxon>
        <taxon>Echinodermata</taxon>
        <taxon>Eleutherozoa</taxon>
        <taxon>Echinozoa</taxon>
        <taxon>Echinoidea</taxon>
        <taxon>Euechinoidea</taxon>
        <taxon>Echinacea</taxon>
        <taxon>Camarodonta</taxon>
        <taxon>Echinidea</taxon>
        <taxon>Strongylocentrotidae</taxon>
        <taxon>Strongylocentrotus</taxon>
    </lineage>
</organism>
<dbReference type="GeneID" id="591391"/>
<reference evidence="3" key="1">
    <citation type="submission" date="2015-02" db="EMBL/GenBank/DDBJ databases">
        <title>Genome sequencing for Strongylocentrotus purpuratus.</title>
        <authorList>
            <person name="Murali S."/>
            <person name="Liu Y."/>
            <person name="Vee V."/>
            <person name="English A."/>
            <person name="Wang M."/>
            <person name="Skinner E."/>
            <person name="Han Y."/>
            <person name="Muzny D.M."/>
            <person name="Worley K.C."/>
            <person name="Gibbs R.A."/>
        </authorList>
    </citation>
    <scope>NUCLEOTIDE SEQUENCE</scope>
</reference>
<evidence type="ECO:0000256" key="1">
    <source>
        <dbReference type="SAM" id="Coils"/>
    </source>
</evidence>
<dbReference type="Proteomes" id="UP000007110">
    <property type="component" value="Unassembled WGS sequence"/>
</dbReference>
<feature type="coiled-coil region" evidence="1">
    <location>
        <begin position="46"/>
        <end position="98"/>
    </location>
</feature>
<keyword evidence="1" id="KW-0175">Coiled coil</keyword>